<organism evidence="1 2">
    <name type="scientific">Albugo candida</name>
    <dbReference type="NCBI Taxonomy" id="65357"/>
    <lineage>
        <taxon>Eukaryota</taxon>
        <taxon>Sar</taxon>
        <taxon>Stramenopiles</taxon>
        <taxon>Oomycota</taxon>
        <taxon>Peronosporomycetes</taxon>
        <taxon>Albuginales</taxon>
        <taxon>Albuginaceae</taxon>
        <taxon>Albugo</taxon>
    </lineage>
</organism>
<gene>
    <name evidence="1" type="ORF">BN9_128830</name>
</gene>
<proteinExistence type="predicted"/>
<comment type="caution">
    <text evidence="1">The sequence shown here is derived from an EMBL/GenBank/DDBJ whole genome shotgun (WGS) entry which is preliminary data.</text>
</comment>
<dbReference type="AlphaFoldDB" id="A0A024FWC2"/>
<accession>A0A024FWC2</accession>
<dbReference type="EMBL" id="CAIX01001019">
    <property type="protein sequence ID" value="CCI11415.1"/>
    <property type="molecule type" value="Genomic_DNA"/>
</dbReference>
<dbReference type="Proteomes" id="UP000053237">
    <property type="component" value="Unassembled WGS sequence"/>
</dbReference>
<evidence type="ECO:0000313" key="2">
    <source>
        <dbReference type="Proteomes" id="UP000053237"/>
    </source>
</evidence>
<reference evidence="1 2" key="1">
    <citation type="submission" date="2012-05" db="EMBL/GenBank/DDBJ databases">
        <title>Recombination and specialization in a pathogen metapopulation.</title>
        <authorList>
            <person name="Gardiner A."/>
            <person name="Kemen E."/>
            <person name="Schultz-Larsen T."/>
            <person name="MacLean D."/>
            <person name="Van Oosterhout C."/>
            <person name="Jones J.D.G."/>
        </authorList>
    </citation>
    <scope>NUCLEOTIDE SEQUENCE [LARGE SCALE GENOMIC DNA]</scope>
    <source>
        <strain evidence="1 2">Ac Nc2</strain>
    </source>
</reference>
<sequence length="140" mass="16009">MPHLLSDLADKNGFPSDFFSVIFRITESCSCGSGLLYRHESPFSIDVVLQSSIPIRTLLCREYSNERCSLAYCWRGRVSILSLLVYLSFVNQATSTLSNDDRRGRWHQMTLIPKEDRLCQLSNFVAMRSGLDLSFFLTDL</sequence>
<dbReference type="InParanoid" id="A0A024FWC2"/>
<evidence type="ECO:0000313" key="1">
    <source>
        <dbReference type="EMBL" id="CCI11415.1"/>
    </source>
</evidence>
<protein>
    <submittedName>
        <fullName evidence="1">Uncharacterized protein</fullName>
    </submittedName>
</protein>
<name>A0A024FWC2_9STRA</name>
<keyword evidence="2" id="KW-1185">Reference proteome</keyword>